<dbReference type="SUPFAM" id="SSF88946">
    <property type="entry name" value="Sigma2 domain of RNA polymerase sigma factors"/>
    <property type="match status" value="1"/>
</dbReference>
<comment type="similarity">
    <text evidence="1">Belongs to the sigma-70 factor family. ECF subfamily.</text>
</comment>
<dbReference type="InterPro" id="IPR036388">
    <property type="entry name" value="WH-like_DNA-bd_sf"/>
</dbReference>
<dbReference type="CDD" id="cd06171">
    <property type="entry name" value="Sigma70_r4"/>
    <property type="match status" value="1"/>
</dbReference>
<proteinExistence type="inferred from homology"/>
<dbReference type="InterPro" id="IPR014284">
    <property type="entry name" value="RNA_pol_sigma-70_dom"/>
</dbReference>
<keyword evidence="2" id="KW-0805">Transcription regulation</keyword>
<dbReference type="GO" id="GO:0003677">
    <property type="term" value="F:DNA binding"/>
    <property type="evidence" value="ECO:0007669"/>
    <property type="project" value="UniProtKB-KW"/>
</dbReference>
<dbReference type="InterPro" id="IPR013325">
    <property type="entry name" value="RNA_pol_sigma_r2"/>
</dbReference>
<evidence type="ECO:0000256" key="2">
    <source>
        <dbReference type="ARBA" id="ARBA00023015"/>
    </source>
</evidence>
<dbReference type="Proteomes" id="UP000553776">
    <property type="component" value="Unassembled WGS sequence"/>
</dbReference>
<keyword evidence="3" id="KW-0731">Sigma factor</keyword>
<comment type="caution">
    <text evidence="8">The sequence shown here is derived from an EMBL/GenBank/DDBJ whole genome shotgun (WGS) entry which is preliminary data.</text>
</comment>
<evidence type="ECO:0000313" key="9">
    <source>
        <dbReference type="Proteomes" id="UP000553776"/>
    </source>
</evidence>
<dbReference type="InterPro" id="IPR039425">
    <property type="entry name" value="RNA_pol_sigma-70-like"/>
</dbReference>
<dbReference type="Pfam" id="PF04542">
    <property type="entry name" value="Sigma70_r2"/>
    <property type="match status" value="1"/>
</dbReference>
<dbReference type="PANTHER" id="PTHR43133:SF8">
    <property type="entry name" value="RNA POLYMERASE SIGMA FACTOR HI_1459-RELATED"/>
    <property type="match status" value="1"/>
</dbReference>
<organism evidence="8 9">
    <name type="scientific">Cohnella xylanilytica</name>
    <dbReference type="NCBI Taxonomy" id="557555"/>
    <lineage>
        <taxon>Bacteria</taxon>
        <taxon>Bacillati</taxon>
        <taxon>Bacillota</taxon>
        <taxon>Bacilli</taxon>
        <taxon>Bacillales</taxon>
        <taxon>Paenibacillaceae</taxon>
        <taxon>Cohnella</taxon>
    </lineage>
</organism>
<evidence type="ECO:0000256" key="4">
    <source>
        <dbReference type="ARBA" id="ARBA00023125"/>
    </source>
</evidence>
<sequence>MVITEHNVADQIRARNEKAIAFLIETYGGLLSAIIRRHVPDDEREVEECLDDVLLAVWQHIDEFDGSRTSLKQWMAAIAKYRAIDYRRRIIKNRQRFVRADITDELYGKPPPASSERDLEEVLAHLSPEERSLFEKYYLEGVPSREMAERMNVKESWIHNKLSRGRKKLRKMFIPENEV</sequence>
<evidence type="ECO:0000259" key="6">
    <source>
        <dbReference type="Pfam" id="PF04542"/>
    </source>
</evidence>
<dbReference type="Gene3D" id="1.10.10.10">
    <property type="entry name" value="Winged helix-like DNA-binding domain superfamily/Winged helix DNA-binding domain"/>
    <property type="match status" value="1"/>
</dbReference>
<dbReference type="InterPro" id="IPR013324">
    <property type="entry name" value="RNA_pol_sigma_r3/r4-like"/>
</dbReference>
<evidence type="ECO:0000256" key="1">
    <source>
        <dbReference type="ARBA" id="ARBA00010641"/>
    </source>
</evidence>
<dbReference type="EMBL" id="JACJVR010000098">
    <property type="protein sequence ID" value="MBB6694673.1"/>
    <property type="molecule type" value="Genomic_DNA"/>
</dbReference>
<dbReference type="GO" id="GO:0016987">
    <property type="term" value="F:sigma factor activity"/>
    <property type="evidence" value="ECO:0007669"/>
    <property type="project" value="UniProtKB-KW"/>
</dbReference>
<dbReference type="Gene3D" id="1.10.1740.10">
    <property type="match status" value="1"/>
</dbReference>
<dbReference type="RefSeq" id="WP_185138637.1">
    <property type="nucleotide sequence ID" value="NZ_BORM01000023.1"/>
</dbReference>
<gene>
    <name evidence="8" type="ORF">H7B90_25070</name>
</gene>
<evidence type="ECO:0000259" key="7">
    <source>
        <dbReference type="Pfam" id="PF08281"/>
    </source>
</evidence>
<keyword evidence="4" id="KW-0238">DNA-binding</keyword>
<evidence type="ECO:0000256" key="5">
    <source>
        <dbReference type="ARBA" id="ARBA00023163"/>
    </source>
</evidence>
<name>A0A841U8U7_9BACL</name>
<dbReference type="Pfam" id="PF08281">
    <property type="entry name" value="Sigma70_r4_2"/>
    <property type="match status" value="1"/>
</dbReference>
<keyword evidence="9" id="KW-1185">Reference proteome</keyword>
<evidence type="ECO:0000256" key="3">
    <source>
        <dbReference type="ARBA" id="ARBA00023082"/>
    </source>
</evidence>
<dbReference type="SUPFAM" id="SSF88659">
    <property type="entry name" value="Sigma3 and sigma4 domains of RNA polymerase sigma factors"/>
    <property type="match status" value="1"/>
</dbReference>
<dbReference type="PANTHER" id="PTHR43133">
    <property type="entry name" value="RNA POLYMERASE ECF-TYPE SIGMA FACTO"/>
    <property type="match status" value="1"/>
</dbReference>
<feature type="domain" description="RNA polymerase sigma-70 region 2" evidence="6">
    <location>
        <begin position="23"/>
        <end position="89"/>
    </location>
</feature>
<accession>A0A841U8U7</accession>
<dbReference type="GO" id="GO:0006352">
    <property type="term" value="P:DNA-templated transcription initiation"/>
    <property type="evidence" value="ECO:0007669"/>
    <property type="project" value="InterPro"/>
</dbReference>
<dbReference type="AlphaFoldDB" id="A0A841U8U7"/>
<keyword evidence="5" id="KW-0804">Transcription</keyword>
<dbReference type="NCBIfam" id="TIGR02937">
    <property type="entry name" value="sigma70-ECF"/>
    <property type="match status" value="1"/>
</dbReference>
<reference evidence="8 9" key="1">
    <citation type="submission" date="2020-08" db="EMBL/GenBank/DDBJ databases">
        <title>Cohnella phylogeny.</title>
        <authorList>
            <person name="Dunlap C."/>
        </authorList>
    </citation>
    <scope>NUCLEOTIDE SEQUENCE [LARGE SCALE GENOMIC DNA]</scope>
    <source>
        <strain evidence="8 9">DSM 25239</strain>
    </source>
</reference>
<feature type="domain" description="RNA polymerase sigma factor 70 region 4 type 2" evidence="7">
    <location>
        <begin position="117"/>
        <end position="169"/>
    </location>
</feature>
<protein>
    <submittedName>
        <fullName evidence="8">Sigma-70 family RNA polymerase sigma factor</fullName>
    </submittedName>
</protein>
<dbReference type="InterPro" id="IPR013249">
    <property type="entry name" value="RNA_pol_sigma70_r4_t2"/>
</dbReference>
<evidence type="ECO:0000313" key="8">
    <source>
        <dbReference type="EMBL" id="MBB6694673.1"/>
    </source>
</evidence>
<dbReference type="InterPro" id="IPR007627">
    <property type="entry name" value="RNA_pol_sigma70_r2"/>
</dbReference>